<sequence>MRVVTFLLIVHYSFIHCGAMPSFPEVSSVSAATAGHPSRSETLGKVDYSLNGDRLSLSFEVFGLSFSVRAEITRGVFKSSYKEIVVDHKDNLTTAEALNHPPPDCFYQGTLEMSGRLNETGHAQITTCLGGVSGVLAHSFAHYELRYDRANARYTVREIIRQGTTPATPDERAKNSRVHLQAADECDGSPTKYIEILLVNDKSAYELLGADLEPRSAEIFHWIHTYIFGGQIGTTMFPGLRGDGFGCYVQPRLVGQITWREKNLAYENLQDECGIEGDCPTCRDGQVSAECMQEKARIYLPTLAVGFERVFGRVDMIQIFTAQDFIEDQFDSQVLPNRAYLGTGCMMFNGYSLAMLKINHFNSFTPMVGRAGAINVGMLLGIPRDPAPGTVMSGSWDGTEIEFATSSKQAALEWFTRDTCNDETGMFLASYSCNGRCMEEDDGPDTWRNSTCGNGFLDVGEECDPGYGHFDERDQCCLANCTLAPGCECSEADPCCKNGIILAKGHPCRPSTHSECDFEEVCTGESASCPRDRYRAPGYDCTAATIHGPEAGKCFEGLCVSASQACPEYRPYAVIVNSNTSTNDSSSGSSSISGNEFCGQMSCELFPNLDGTEIYASPFAGTSCGDGRQCFFNQTAGVQSCALSTALSAHQWYLPSCPGVAVCQNEEGIRAPSVLCDGLAPMCEKDPNVIYPRTCTTSLGAIIRGEFPGASNSDSNIQGGGSSNSSNGNNSQPAATPIYRVNCGSTVTVTRCPLRLATPCIFNDTSVNATDTNGYYTSESSVCAVARDQGIEPGTTFNLSYIAIVTNASTALCYKVDQAGDTTDTLAPTLAPTLVPAVSDSPTTGPSLATSNITLSPTISPVTISPTSGGCSGKIVIFSDGEEIVSTVNPVTRIYDNEISCRFVIAAQLIEFKYFDVQKNSDFLYVFDGNQSSFDLALADYTLTGSADPGPIVSNNGYFSFAWITDSADGSWGWHLTVQRTSAPTTTFHPTARPKTTAPSLAPMTRSPSGIFPPTALPTPTTSCIIHSALLTISISSPSLFYT</sequence>
<evidence type="ECO:0000256" key="2">
    <source>
        <dbReference type="SAM" id="MobiDB-lite"/>
    </source>
</evidence>
<dbReference type="Gene3D" id="4.10.70.10">
    <property type="entry name" value="Disintegrin domain"/>
    <property type="match status" value="1"/>
</dbReference>
<feature type="region of interest" description="Disordered" evidence="2">
    <location>
        <begin position="985"/>
        <end position="1004"/>
    </location>
</feature>
<feature type="signal peptide" evidence="3">
    <location>
        <begin position="1"/>
        <end position="19"/>
    </location>
</feature>
<protein>
    <recommendedName>
        <fullName evidence="4">Disintegrin domain-containing protein</fullName>
    </recommendedName>
</protein>
<proteinExistence type="predicted"/>
<accession>A0A7S3Z493</accession>
<name>A0A7S3Z493_9EUKA</name>
<dbReference type="SMART" id="SM00050">
    <property type="entry name" value="DISIN"/>
    <property type="match status" value="1"/>
</dbReference>
<dbReference type="Pfam" id="PF00200">
    <property type="entry name" value="Disintegrin"/>
    <property type="match status" value="1"/>
</dbReference>
<feature type="domain" description="Disintegrin" evidence="4">
    <location>
        <begin position="449"/>
        <end position="537"/>
    </location>
</feature>
<dbReference type="InterPro" id="IPR035914">
    <property type="entry name" value="Sperma_CUB_dom_sf"/>
</dbReference>
<dbReference type="Gene3D" id="2.60.120.290">
    <property type="entry name" value="Spermadhesin, CUB domain"/>
    <property type="match status" value="1"/>
</dbReference>
<reference evidence="5" key="1">
    <citation type="submission" date="2021-01" db="EMBL/GenBank/DDBJ databases">
        <authorList>
            <person name="Corre E."/>
            <person name="Pelletier E."/>
            <person name="Niang G."/>
            <person name="Scheremetjew M."/>
            <person name="Finn R."/>
            <person name="Kale V."/>
            <person name="Holt S."/>
            <person name="Cochrane G."/>
            <person name="Meng A."/>
            <person name="Brown T."/>
            <person name="Cohen L."/>
        </authorList>
    </citation>
    <scope>NUCLEOTIDE SEQUENCE</scope>
    <source>
        <strain evidence="5">CCCM811</strain>
    </source>
</reference>
<dbReference type="PANTHER" id="PTHR11905">
    <property type="entry name" value="ADAM A DISINTEGRIN AND METALLOPROTEASE DOMAIN"/>
    <property type="match status" value="1"/>
</dbReference>
<evidence type="ECO:0000259" key="4">
    <source>
        <dbReference type="PROSITE" id="PS50214"/>
    </source>
</evidence>
<dbReference type="PANTHER" id="PTHR11905:SF159">
    <property type="entry name" value="ADAM METALLOPROTEASE"/>
    <property type="match status" value="1"/>
</dbReference>
<evidence type="ECO:0000256" key="3">
    <source>
        <dbReference type="SAM" id="SignalP"/>
    </source>
</evidence>
<dbReference type="EMBL" id="HBIV01032262">
    <property type="protein sequence ID" value="CAE0671367.1"/>
    <property type="molecule type" value="Transcribed_RNA"/>
</dbReference>
<gene>
    <name evidence="5" type="ORF">LGLO00237_LOCUS23012</name>
</gene>
<dbReference type="InterPro" id="IPR036436">
    <property type="entry name" value="Disintegrin_dom_sf"/>
</dbReference>
<dbReference type="InterPro" id="IPR001762">
    <property type="entry name" value="Disintegrin_dom"/>
</dbReference>
<feature type="chain" id="PRO_5031364009" description="Disintegrin domain-containing protein" evidence="3">
    <location>
        <begin position="20"/>
        <end position="1043"/>
    </location>
</feature>
<dbReference type="PROSITE" id="PS50214">
    <property type="entry name" value="DISINTEGRIN_2"/>
    <property type="match status" value="1"/>
</dbReference>
<dbReference type="FunFam" id="4.10.70.10:FF:000003">
    <property type="entry name" value="Disintegrin and metalloproteinase domain-containing protein 17"/>
    <property type="match status" value="1"/>
</dbReference>
<feature type="region of interest" description="Disordered" evidence="2">
    <location>
        <begin position="710"/>
        <end position="731"/>
    </location>
</feature>
<keyword evidence="3" id="KW-0732">Signal</keyword>
<evidence type="ECO:0000256" key="1">
    <source>
        <dbReference type="ARBA" id="ARBA00023157"/>
    </source>
</evidence>
<organism evidence="5">
    <name type="scientific">Lotharella globosa</name>
    <dbReference type="NCBI Taxonomy" id="91324"/>
    <lineage>
        <taxon>Eukaryota</taxon>
        <taxon>Sar</taxon>
        <taxon>Rhizaria</taxon>
        <taxon>Cercozoa</taxon>
        <taxon>Chlorarachniophyceae</taxon>
        <taxon>Lotharella</taxon>
    </lineage>
</organism>
<evidence type="ECO:0000313" key="5">
    <source>
        <dbReference type="EMBL" id="CAE0671367.1"/>
    </source>
</evidence>
<dbReference type="SUPFAM" id="SSF57552">
    <property type="entry name" value="Blood coagulation inhibitor (disintegrin)"/>
    <property type="match status" value="1"/>
</dbReference>
<dbReference type="SUPFAM" id="SSF49854">
    <property type="entry name" value="Spermadhesin, CUB domain"/>
    <property type="match status" value="1"/>
</dbReference>
<dbReference type="AlphaFoldDB" id="A0A7S3Z493"/>
<feature type="compositionally biased region" description="Low complexity" evidence="2">
    <location>
        <begin position="711"/>
        <end position="731"/>
    </location>
</feature>
<keyword evidence="1" id="KW-1015">Disulfide bond</keyword>